<dbReference type="SFLD" id="SFLDS00003">
    <property type="entry name" value="Haloacid_Dehalogenase"/>
    <property type="match status" value="1"/>
</dbReference>
<dbReference type="InterPro" id="IPR051806">
    <property type="entry name" value="HAD-like_SPP"/>
</dbReference>
<dbReference type="PANTHER" id="PTHR43481">
    <property type="entry name" value="FRUCTOSE-1-PHOSPHATE PHOSPHATASE"/>
    <property type="match status" value="1"/>
</dbReference>
<organism evidence="2 3">
    <name type="scientific">Bacillus daqingensis</name>
    <dbReference type="NCBI Taxonomy" id="872396"/>
    <lineage>
        <taxon>Bacteria</taxon>
        <taxon>Bacillati</taxon>
        <taxon>Bacillota</taxon>
        <taxon>Bacilli</taxon>
        <taxon>Bacillales</taxon>
        <taxon>Bacillaceae</taxon>
        <taxon>Bacillus</taxon>
    </lineage>
</organism>
<protein>
    <submittedName>
        <fullName evidence="2">Beta-phosphoglucomutase</fullName>
        <ecNumber evidence="2">5.4.2.6</ecNumber>
    </submittedName>
</protein>
<comment type="similarity">
    <text evidence="1">Belongs to the HAD-like hydrolase superfamily. CbbY/CbbZ/Gph/YieH family.</text>
</comment>
<reference evidence="3" key="1">
    <citation type="journal article" date="2019" name="Int. J. Syst. Evol. Microbiol.">
        <title>The Global Catalogue of Microorganisms (GCM) 10K type strain sequencing project: providing services to taxonomists for standard genome sequencing and annotation.</title>
        <authorList>
            <consortium name="The Broad Institute Genomics Platform"/>
            <consortium name="The Broad Institute Genome Sequencing Center for Infectious Disease"/>
            <person name="Wu L."/>
            <person name="Ma J."/>
        </authorList>
    </citation>
    <scope>NUCLEOTIDE SEQUENCE [LARGE SCALE GENOMIC DNA]</scope>
    <source>
        <strain evidence="3">JCM 12165</strain>
    </source>
</reference>
<dbReference type="InterPro" id="IPR036412">
    <property type="entry name" value="HAD-like_sf"/>
</dbReference>
<comment type="caution">
    <text evidence="2">The sequence shown here is derived from an EMBL/GenBank/DDBJ whole genome shotgun (WGS) entry which is preliminary data.</text>
</comment>
<gene>
    <name evidence="2" type="primary">pgmB</name>
    <name evidence="2" type="ORF">ACFO4L_04420</name>
</gene>
<evidence type="ECO:0000256" key="1">
    <source>
        <dbReference type="ARBA" id="ARBA00006171"/>
    </source>
</evidence>
<dbReference type="PRINTS" id="PR00413">
    <property type="entry name" value="HADHALOGNASE"/>
</dbReference>
<evidence type="ECO:0000313" key="3">
    <source>
        <dbReference type="Proteomes" id="UP001595896"/>
    </source>
</evidence>
<dbReference type="EC" id="5.4.2.6" evidence="2"/>
<keyword evidence="3" id="KW-1185">Reference proteome</keyword>
<dbReference type="Gene3D" id="1.10.150.240">
    <property type="entry name" value="Putative phosphatase, domain 2"/>
    <property type="match status" value="1"/>
</dbReference>
<dbReference type="EMBL" id="JBHSGK010000003">
    <property type="protein sequence ID" value="MFC4735825.1"/>
    <property type="molecule type" value="Genomic_DNA"/>
</dbReference>
<accession>A0ABV9NUT8</accession>
<dbReference type="InterPro" id="IPR010972">
    <property type="entry name" value="Beta-PGM"/>
</dbReference>
<dbReference type="InterPro" id="IPR010976">
    <property type="entry name" value="B-phosphoglucomutase_hydrolase"/>
</dbReference>
<dbReference type="Pfam" id="PF00702">
    <property type="entry name" value="Hydrolase"/>
    <property type="match status" value="1"/>
</dbReference>
<dbReference type="InterPro" id="IPR023214">
    <property type="entry name" value="HAD_sf"/>
</dbReference>
<dbReference type="NCBIfam" id="TIGR01509">
    <property type="entry name" value="HAD-SF-IA-v3"/>
    <property type="match status" value="1"/>
</dbReference>
<dbReference type="InterPro" id="IPR006439">
    <property type="entry name" value="HAD-SF_hydro_IA"/>
</dbReference>
<dbReference type="SUPFAM" id="SSF56784">
    <property type="entry name" value="HAD-like"/>
    <property type="match status" value="1"/>
</dbReference>
<dbReference type="NCBIfam" id="TIGR02009">
    <property type="entry name" value="PGMB-YQAB-SF"/>
    <property type="match status" value="1"/>
</dbReference>
<evidence type="ECO:0000313" key="2">
    <source>
        <dbReference type="EMBL" id="MFC4735825.1"/>
    </source>
</evidence>
<dbReference type="GO" id="GO:0008801">
    <property type="term" value="F:beta-phosphoglucomutase activity"/>
    <property type="evidence" value="ECO:0007669"/>
    <property type="project" value="UniProtKB-EC"/>
</dbReference>
<dbReference type="RefSeq" id="WP_377908464.1">
    <property type="nucleotide sequence ID" value="NZ_JBHSGK010000003.1"/>
</dbReference>
<proteinExistence type="inferred from homology"/>
<dbReference type="SFLD" id="SFLDG01129">
    <property type="entry name" value="C1.5:_HAD__Beta-PGM__Phosphata"/>
    <property type="match status" value="1"/>
</dbReference>
<dbReference type="Proteomes" id="UP001595896">
    <property type="component" value="Unassembled WGS sequence"/>
</dbReference>
<dbReference type="PANTHER" id="PTHR43481:SF4">
    <property type="entry name" value="GLYCEROL-1-PHOSPHATE PHOSPHOHYDROLASE 1-RELATED"/>
    <property type="match status" value="1"/>
</dbReference>
<dbReference type="CDD" id="cd02598">
    <property type="entry name" value="HAD_BPGM"/>
    <property type="match status" value="1"/>
</dbReference>
<dbReference type="SFLD" id="SFLDG01135">
    <property type="entry name" value="C1.5.6:_HAD__Beta-PGM__Phospha"/>
    <property type="match status" value="1"/>
</dbReference>
<name>A0ABV9NUT8_9BACI</name>
<dbReference type="Gene3D" id="3.40.50.1000">
    <property type="entry name" value="HAD superfamily/HAD-like"/>
    <property type="match status" value="1"/>
</dbReference>
<dbReference type="NCBIfam" id="TIGR01990">
    <property type="entry name" value="bPGM"/>
    <property type="match status" value="1"/>
</dbReference>
<dbReference type="InterPro" id="IPR023198">
    <property type="entry name" value="PGP-like_dom2"/>
</dbReference>
<keyword evidence="2" id="KW-0413">Isomerase</keyword>
<sequence length="222" mass="24081">MKQIEAVIFDLDGVLIDTAEHHYEAWRNLATDMGFEFKREDNERLKGVSREESLRILLETGGVEKSEAEKQELAAKKNEAYLKSIQGLTEEDLLPGVRGFLRELQTFKVPFALGSASRNASVILDGTGIGSMFTAVVDGNDLQKAKPDPEVFLKGAEKMGVAPESCVVFEDAQAGIDAARAAGMRVVAVGSPELLSGADFYTSNLKDITFAGLKRELGVPSK</sequence>